<dbReference type="InterPro" id="IPR051047">
    <property type="entry name" value="AccD/PCCB"/>
</dbReference>
<dbReference type="EMBL" id="QJJM01000007">
    <property type="protein sequence ID" value="PXW75103.1"/>
    <property type="molecule type" value="Genomic_DNA"/>
</dbReference>
<name>A0A2V3V057_9SPHN</name>
<evidence type="ECO:0000313" key="3">
    <source>
        <dbReference type="EMBL" id="PXW75103.1"/>
    </source>
</evidence>
<gene>
    <name evidence="3" type="ORF">C7451_10772</name>
</gene>
<accession>A0A2V3V057</accession>
<evidence type="ECO:0000259" key="2">
    <source>
        <dbReference type="PROSITE" id="PS50989"/>
    </source>
</evidence>
<proteinExistence type="predicted"/>
<organism evidence="3 4">
    <name type="scientific">Blastomonas natatoria</name>
    <dbReference type="NCBI Taxonomy" id="34015"/>
    <lineage>
        <taxon>Bacteria</taxon>
        <taxon>Pseudomonadati</taxon>
        <taxon>Pseudomonadota</taxon>
        <taxon>Alphaproteobacteria</taxon>
        <taxon>Sphingomonadales</taxon>
        <taxon>Sphingomonadaceae</taxon>
        <taxon>Blastomonas</taxon>
    </lineage>
</organism>
<dbReference type="PROSITE" id="PS50989">
    <property type="entry name" value="COA_CT_CTER"/>
    <property type="match status" value="1"/>
</dbReference>
<dbReference type="InterPro" id="IPR011763">
    <property type="entry name" value="COA_CT_C"/>
</dbReference>
<dbReference type="InterPro" id="IPR011762">
    <property type="entry name" value="COA_CT_N"/>
</dbReference>
<comment type="caution">
    <text evidence="3">The sequence shown here is derived from an EMBL/GenBank/DDBJ whole genome shotgun (WGS) entry which is preliminary data.</text>
</comment>
<keyword evidence="4" id="KW-1185">Reference proteome</keyword>
<dbReference type="SUPFAM" id="SSF52096">
    <property type="entry name" value="ClpP/crotonase"/>
    <property type="match status" value="2"/>
</dbReference>
<reference evidence="3 4" key="1">
    <citation type="submission" date="2018-05" db="EMBL/GenBank/DDBJ databases">
        <title>Genomic Encyclopedia of Type Strains, Phase IV (KMG-IV): sequencing the most valuable type-strain genomes for metagenomic binning, comparative biology and taxonomic classification.</title>
        <authorList>
            <person name="Goeker M."/>
        </authorList>
    </citation>
    <scope>NUCLEOTIDE SEQUENCE [LARGE SCALE GENOMIC DNA]</scope>
    <source>
        <strain evidence="3 4">DSM 3183</strain>
    </source>
</reference>
<dbReference type="GO" id="GO:0004658">
    <property type="term" value="F:propionyl-CoA carboxylase activity"/>
    <property type="evidence" value="ECO:0007669"/>
    <property type="project" value="TreeGrafter"/>
</dbReference>
<feature type="domain" description="CoA carboxyltransferase C-terminal" evidence="2">
    <location>
        <begin position="278"/>
        <end position="521"/>
    </location>
</feature>
<dbReference type="Proteomes" id="UP000248014">
    <property type="component" value="Unassembled WGS sequence"/>
</dbReference>
<sequence>MTGGVRRASVSPMSWQEEIDELARRRALADKMGGEDKVARQHARGKMDARARIDALLDPGSFREIGKIAGRGSYDENGDLIDLAPSNFIFGRGDVNGRAIVASADDFTVRGGAADAALHRKFVQCEAMAHELRLPLVRMIDGTGGGGSVKTLETMGYTYVPMVPGWDHIVTNLETVPVVALALGPTAGLGAARTVASHYSVMVKGLSQLFAAGPAVAAAIGETVDKEQLGGTEIHCRNGVADEEVASEAEAFAAARRFLSFLPSSVDSLATRTESVDPVDRRDEALLSAVPRDPGQVYAMRRVLGHVFDSGSVFEMGRRWGRAVITAFARLDGWPVAVLASDPSFLGGSWEAKTSEKVERFVKLADQFRLPIVHLVDNPGFMIGADAERAGTIRYGVNAMNAIYRAKVPLASVIVRRAYGIAGSAMSNAERFQYRFAWPSGDWGSLPIEGGVEVAYKSELEASADPQGHLAAIRARLNKVRSPFRSAEHFSVEDIIDPRETRPLLCEFADLAWARLQAGRA</sequence>
<protein>
    <submittedName>
        <fullName evidence="3">Propionyl-CoA carboxylase beta chain</fullName>
    </submittedName>
</protein>
<feature type="domain" description="CoA carboxyltransferase N-terminal" evidence="1">
    <location>
        <begin position="12"/>
        <end position="274"/>
    </location>
</feature>
<dbReference type="PANTHER" id="PTHR43842">
    <property type="entry name" value="PROPIONYL-COA CARBOXYLASE BETA CHAIN"/>
    <property type="match status" value="1"/>
</dbReference>
<dbReference type="PROSITE" id="PS50980">
    <property type="entry name" value="COA_CT_NTER"/>
    <property type="match status" value="1"/>
</dbReference>
<dbReference type="PANTHER" id="PTHR43842:SF2">
    <property type="entry name" value="PROPIONYL-COA CARBOXYLASE BETA CHAIN, MITOCHONDRIAL"/>
    <property type="match status" value="1"/>
</dbReference>
<dbReference type="InterPro" id="IPR029045">
    <property type="entry name" value="ClpP/crotonase-like_dom_sf"/>
</dbReference>
<dbReference type="AlphaFoldDB" id="A0A2V3V057"/>
<dbReference type="Gene3D" id="3.90.226.10">
    <property type="entry name" value="2-enoyl-CoA Hydratase, Chain A, domain 1"/>
    <property type="match status" value="2"/>
</dbReference>
<dbReference type="Pfam" id="PF01039">
    <property type="entry name" value="Carboxyl_trans"/>
    <property type="match status" value="1"/>
</dbReference>
<dbReference type="InterPro" id="IPR034733">
    <property type="entry name" value="AcCoA_carboxyl_beta"/>
</dbReference>
<evidence type="ECO:0000313" key="4">
    <source>
        <dbReference type="Proteomes" id="UP000248014"/>
    </source>
</evidence>
<evidence type="ECO:0000259" key="1">
    <source>
        <dbReference type="PROSITE" id="PS50980"/>
    </source>
</evidence>